<dbReference type="EMBL" id="OW152815">
    <property type="protein sequence ID" value="CAH2062944.1"/>
    <property type="molecule type" value="Genomic_DNA"/>
</dbReference>
<dbReference type="Proteomes" id="UP000837857">
    <property type="component" value="Chromosome 3"/>
</dbReference>
<sequence length="193" mass="22074">MNLRNRYIFFIQYIVTRFVPQATSVKTYEVRRLNGSSYIVTSFPEYDYGNSKGVDLSSNAKVIFMDDEKKVMKAGHSNTGCANTTVTVGGNITKNRYKMSAKAIKEARERYFKTFFATMKKTTTTANFNHSAPSAYLSWNDPDVNVKGASVQMKENLQNARKFASLLIFELQKRDNDPLKVMDSTVKRKRSRK</sequence>
<name>A0ABN8IPI8_9NEOP</name>
<keyword evidence="2" id="KW-1185">Reference proteome</keyword>
<accession>A0ABN8IPI8</accession>
<reference evidence="1" key="1">
    <citation type="submission" date="2022-03" db="EMBL/GenBank/DDBJ databases">
        <authorList>
            <person name="Martin H S."/>
        </authorList>
    </citation>
    <scope>NUCLEOTIDE SEQUENCE</scope>
</reference>
<feature type="non-terminal residue" evidence="1">
    <location>
        <position position="193"/>
    </location>
</feature>
<gene>
    <name evidence="1" type="ORF">IPOD504_LOCUS12312</name>
</gene>
<proteinExistence type="predicted"/>
<protein>
    <submittedName>
        <fullName evidence="1">Uncharacterized protein</fullName>
    </submittedName>
</protein>
<evidence type="ECO:0000313" key="2">
    <source>
        <dbReference type="Proteomes" id="UP000837857"/>
    </source>
</evidence>
<organism evidence="1 2">
    <name type="scientific">Iphiclides podalirius</name>
    <name type="common">scarce swallowtail</name>
    <dbReference type="NCBI Taxonomy" id="110791"/>
    <lineage>
        <taxon>Eukaryota</taxon>
        <taxon>Metazoa</taxon>
        <taxon>Ecdysozoa</taxon>
        <taxon>Arthropoda</taxon>
        <taxon>Hexapoda</taxon>
        <taxon>Insecta</taxon>
        <taxon>Pterygota</taxon>
        <taxon>Neoptera</taxon>
        <taxon>Endopterygota</taxon>
        <taxon>Lepidoptera</taxon>
        <taxon>Glossata</taxon>
        <taxon>Ditrysia</taxon>
        <taxon>Papilionoidea</taxon>
        <taxon>Papilionidae</taxon>
        <taxon>Papilioninae</taxon>
        <taxon>Iphiclides</taxon>
    </lineage>
</organism>
<evidence type="ECO:0000313" key="1">
    <source>
        <dbReference type="EMBL" id="CAH2062944.1"/>
    </source>
</evidence>